<feature type="region of interest" description="Disordered" evidence="10">
    <location>
        <begin position="198"/>
        <end position="247"/>
    </location>
</feature>
<evidence type="ECO:0000256" key="4">
    <source>
        <dbReference type="ARBA" id="ARBA00022723"/>
    </source>
</evidence>
<comment type="catalytic activity">
    <reaction evidence="1">
        <text>S-ubiquitinyl-[E2 ubiquitin-conjugating enzyme]-L-cysteine + [acceptor protein]-L-lysine = [E2 ubiquitin-conjugating enzyme]-L-cysteine + N(6)-ubiquitinyl-[acceptor protein]-L-lysine.</text>
        <dbReference type="EC" id="2.3.2.27"/>
    </reaction>
</comment>
<dbReference type="EC" id="2.3.2.27" evidence="2"/>
<dbReference type="Proteomes" id="UP000583164">
    <property type="component" value="Unassembled WGS sequence"/>
</dbReference>
<evidence type="ECO:0000256" key="8">
    <source>
        <dbReference type="ARBA" id="ARBA00023163"/>
    </source>
</evidence>
<proteinExistence type="predicted"/>
<dbReference type="InterPro" id="IPR013083">
    <property type="entry name" value="Znf_RING/FYVE/PHD"/>
</dbReference>
<feature type="non-terminal residue" evidence="12">
    <location>
        <position position="1"/>
    </location>
</feature>
<dbReference type="InterPro" id="IPR018957">
    <property type="entry name" value="Znf_C3HC4_RING-type"/>
</dbReference>
<dbReference type="GO" id="GO:0061630">
    <property type="term" value="F:ubiquitin protein ligase activity"/>
    <property type="evidence" value="ECO:0007669"/>
    <property type="project" value="UniProtKB-EC"/>
</dbReference>
<feature type="non-terminal residue" evidence="12">
    <location>
        <position position="350"/>
    </location>
</feature>
<dbReference type="Gene3D" id="3.30.40.10">
    <property type="entry name" value="Zinc/RING finger domain, C3HC4 (zinc finger)"/>
    <property type="match status" value="1"/>
</dbReference>
<keyword evidence="6" id="KW-0862">Zinc</keyword>
<feature type="compositionally biased region" description="Low complexity" evidence="10">
    <location>
        <begin position="292"/>
        <end position="306"/>
    </location>
</feature>
<keyword evidence="5 9" id="KW-0863">Zinc-finger</keyword>
<gene>
    <name evidence="12" type="primary">Topors</name>
    <name evidence="12" type="ORF">RHAINO_R07414</name>
</gene>
<evidence type="ECO:0000256" key="2">
    <source>
        <dbReference type="ARBA" id="ARBA00012483"/>
    </source>
</evidence>
<evidence type="ECO:0000256" key="3">
    <source>
        <dbReference type="ARBA" id="ARBA00022679"/>
    </source>
</evidence>
<dbReference type="PROSITE" id="PS50089">
    <property type="entry name" value="ZF_RING_2"/>
    <property type="match status" value="1"/>
</dbReference>
<dbReference type="GO" id="GO:0006513">
    <property type="term" value="P:protein monoubiquitination"/>
    <property type="evidence" value="ECO:0007669"/>
    <property type="project" value="TreeGrafter"/>
</dbReference>
<evidence type="ECO:0000259" key="11">
    <source>
        <dbReference type="PROSITE" id="PS50089"/>
    </source>
</evidence>
<reference evidence="12 13" key="1">
    <citation type="submission" date="2019-09" db="EMBL/GenBank/DDBJ databases">
        <title>Bird 10,000 Genomes (B10K) Project - Family phase.</title>
        <authorList>
            <person name="Zhang G."/>
        </authorList>
    </citation>
    <scope>NUCLEOTIDE SEQUENCE [LARGE SCALE GENOMIC DNA]</scope>
    <source>
        <strain evidence="12">B10K-DU-001-29</strain>
        <tissue evidence="12">Muscle</tissue>
    </source>
</reference>
<keyword evidence="12" id="KW-0436">Ligase</keyword>
<dbReference type="PROSITE" id="PS00518">
    <property type="entry name" value="ZF_RING_1"/>
    <property type="match status" value="1"/>
</dbReference>
<evidence type="ECO:0000256" key="6">
    <source>
        <dbReference type="ARBA" id="ARBA00022833"/>
    </source>
</evidence>
<dbReference type="AlphaFoldDB" id="A0A7K9L4D6"/>
<dbReference type="GO" id="GO:0008270">
    <property type="term" value="F:zinc ion binding"/>
    <property type="evidence" value="ECO:0007669"/>
    <property type="project" value="UniProtKB-KW"/>
</dbReference>
<evidence type="ECO:0000256" key="7">
    <source>
        <dbReference type="ARBA" id="ARBA00023015"/>
    </source>
</evidence>
<evidence type="ECO:0000256" key="9">
    <source>
        <dbReference type="PROSITE-ProRule" id="PRU00175"/>
    </source>
</evidence>
<feature type="domain" description="RING-type" evidence="11">
    <location>
        <begin position="9"/>
        <end position="48"/>
    </location>
</feature>
<dbReference type="GO" id="GO:0000209">
    <property type="term" value="P:protein polyubiquitination"/>
    <property type="evidence" value="ECO:0007669"/>
    <property type="project" value="TreeGrafter"/>
</dbReference>
<feature type="compositionally biased region" description="Basic and acidic residues" evidence="10">
    <location>
        <begin position="316"/>
        <end position="327"/>
    </location>
</feature>
<evidence type="ECO:0000313" key="13">
    <source>
        <dbReference type="Proteomes" id="UP000583164"/>
    </source>
</evidence>
<dbReference type="PANTHER" id="PTHR46077">
    <property type="entry name" value="E3 UBIQUITIN-PROTEIN LIGASE TOPORS"/>
    <property type="match status" value="1"/>
</dbReference>
<evidence type="ECO:0000256" key="1">
    <source>
        <dbReference type="ARBA" id="ARBA00000900"/>
    </source>
</evidence>
<keyword evidence="4" id="KW-0479">Metal-binding</keyword>
<name>A0A7K9L4D6_9PASS</name>
<dbReference type="GO" id="GO:0016874">
    <property type="term" value="F:ligase activity"/>
    <property type="evidence" value="ECO:0007669"/>
    <property type="project" value="UniProtKB-KW"/>
</dbReference>
<keyword evidence="13" id="KW-1185">Reference proteome</keyword>
<accession>A0A7K9L4D6</accession>
<dbReference type="Pfam" id="PF00097">
    <property type="entry name" value="zf-C3HC4"/>
    <property type="match status" value="1"/>
</dbReference>
<dbReference type="OrthoDB" id="21204at2759"/>
<keyword evidence="8" id="KW-0804">Transcription</keyword>
<keyword evidence="3" id="KW-0808">Transferase</keyword>
<dbReference type="SMART" id="SM00184">
    <property type="entry name" value="RING"/>
    <property type="match status" value="1"/>
</dbReference>
<dbReference type="PANTHER" id="PTHR46077:SF1">
    <property type="entry name" value="TOP1 BINDING ARGININE_SERINE RICH PROTEIN, E3 UBIQUITIN LIGASE"/>
    <property type="match status" value="1"/>
</dbReference>
<sequence length="350" mass="38626">MATETDWNCPICRDGPGEKASVTPCVHQFCLGCIVRWVKRKPLCPLCRQPINSIIYSVRSEDDFLEIALPSSSDSSTAGHQDEQGAVQRMPSTYVAGFPPELWAGFFQECPEILEPLLPWLNQELSQLLRTRWWEVALAQSVIVANLCYYGLSEEALVRELQPVLQEQTVAFVHRLIDTAADRCSDEILRRMNVLNSQAEEQEQEEQEQEQEQGEQEVQEEQEQEVEEEGPTRIPASHQGTFTPMLASSHSPFISTVEVDIGTLGATLHTGPSLSPSSPVPAEGEQPQVEPGRAAAGAVAGPSAQGCSCSPCAPGRDTHCLPKEPRRPTKRKASGPQDSPQPPKRPSRRR</sequence>
<comment type="caution">
    <text evidence="12">The sequence shown here is derived from an EMBL/GenBank/DDBJ whole genome shotgun (WGS) entry which is preliminary data.</text>
</comment>
<feature type="compositionally biased region" description="Acidic residues" evidence="10">
    <location>
        <begin position="200"/>
        <end position="229"/>
    </location>
</feature>
<organism evidence="12 13">
    <name type="scientific">Rhabdornis inornatus</name>
    <dbReference type="NCBI Taxonomy" id="237438"/>
    <lineage>
        <taxon>Eukaryota</taxon>
        <taxon>Metazoa</taxon>
        <taxon>Chordata</taxon>
        <taxon>Craniata</taxon>
        <taxon>Vertebrata</taxon>
        <taxon>Euteleostomi</taxon>
        <taxon>Archelosauria</taxon>
        <taxon>Archosauria</taxon>
        <taxon>Dinosauria</taxon>
        <taxon>Saurischia</taxon>
        <taxon>Theropoda</taxon>
        <taxon>Coelurosauria</taxon>
        <taxon>Aves</taxon>
        <taxon>Neognathae</taxon>
        <taxon>Neoaves</taxon>
        <taxon>Telluraves</taxon>
        <taxon>Australaves</taxon>
        <taxon>Passeriformes</taxon>
        <taxon>Rhabdornithidae</taxon>
        <taxon>Rhabdornis</taxon>
    </lineage>
</organism>
<feature type="region of interest" description="Disordered" evidence="10">
    <location>
        <begin position="267"/>
        <end position="350"/>
    </location>
</feature>
<keyword evidence="7" id="KW-0805">Transcription regulation</keyword>
<dbReference type="EMBL" id="VWZS01004129">
    <property type="protein sequence ID" value="NXH56344.1"/>
    <property type="molecule type" value="Genomic_DNA"/>
</dbReference>
<dbReference type="InterPro" id="IPR017907">
    <property type="entry name" value="Znf_RING_CS"/>
</dbReference>
<evidence type="ECO:0000313" key="12">
    <source>
        <dbReference type="EMBL" id="NXH56344.1"/>
    </source>
</evidence>
<feature type="compositionally biased region" description="Polar residues" evidence="10">
    <location>
        <begin position="238"/>
        <end position="247"/>
    </location>
</feature>
<dbReference type="InterPro" id="IPR001841">
    <property type="entry name" value="Znf_RING"/>
</dbReference>
<protein>
    <recommendedName>
        <fullName evidence="2">RING-type E3 ubiquitin transferase</fullName>
        <ecNumber evidence="2">2.3.2.27</ecNumber>
    </recommendedName>
</protein>
<dbReference type="SUPFAM" id="SSF57850">
    <property type="entry name" value="RING/U-box"/>
    <property type="match status" value="1"/>
</dbReference>
<evidence type="ECO:0000256" key="10">
    <source>
        <dbReference type="SAM" id="MobiDB-lite"/>
    </source>
</evidence>
<evidence type="ECO:0000256" key="5">
    <source>
        <dbReference type="ARBA" id="ARBA00022771"/>
    </source>
</evidence>